<evidence type="ECO:0000313" key="5">
    <source>
        <dbReference type="Proteomes" id="UP000033774"/>
    </source>
</evidence>
<proteinExistence type="predicted"/>
<evidence type="ECO:0000259" key="3">
    <source>
        <dbReference type="PROSITE" id="PS50885"/>
    </source>
</evidence>
<gene>
    <name evidence="4" type="ORF">VZ95_16140</name>
</gene>
<feature type="region of interest" description="Disordered" evidence="1">
    <location>
        <begin position="269"/>
        <end position="314"/>
    </location>
</feature>
<dbReference type="InterPro" id="IPR003660">
    <property type="entry name" value="HAMP_dom"/>
</dbReference>
<dbReference type="AlphaFoldDB" id="A0A0F3ISX8"/>
<protein>
    <recommendedName>
        <fullName evidence="3">HAMP domain-containing protein</fullName>
    </recommendedName>
</protein>
<dbReference type="SMART" id="SM00304">
    <property type="entry name" value="HAMP"/>
    <property type="match status" value="1"/>
</dbReference>
<keyword evidence="5" id="KW-1185">Reference proteome</keyword>
<feature type="transmembrane region" description="Helical" evidence="2">
    <location>
        <begin position="194"/>
        <end position="217"/>
    </location>
</feature>
<evidence type="ECO:0000256" key="1">
    <source>
        <dbReference type="SAM" id="MobiDB-lite"/>
    </source>
</evidence>
<keyword evidence="2" id="KW-0472">Membrane</keyword>
<evidence type="ECO:0000256" key="2">
    <source>
        <dbReference type="SAM" id="Phobius"/>
    </source>
</evidence>
<dbReference type="PROSITE" id="PS50885">
    <property type="entry name" value="HAMP"/>
    <property type="match status" value="1"/>
</dbReference>
<dbReference type="GO" id="GO:0007165">
    <property type="term" value="P:signal transduction"/>
    <property type="evidence" value="ECO:0007669"/>
    <property type="project" value="InterPro"/>
</dbReference>
<sequence length="314" mass="34371">MRLTTRVKPKGITIRQRILGAFALLLVITLAQGLFAITQLRAVNRAANDIETRWLPAVEQAGRLAAHIDSFRIAEGLFILSSDETQRDDRSFEMDSPRRALTDLRKSFGERDFGPAIAARLPQFDAQWQTYLALNGEIVALAEASQTQAAADLFYTKSKVAFDGLTETLYTIGSAAQGAATEASATSDRLYTRAWWAILSALALCTLLVAIFGIGLVRSVSMPVLRLADAMRGLAAGDLTRLVPETGRGDEIGEMAASVLIFREAGHQKQAWRPFKPPKSQRGKADRRPSSRPFKGSTTPAPIRRACSPRLRAM</sequence>
<dbReference type="SUPFAM" id="SSF158472">
    <property type="entry name" value="HAMP domain-like"/>
    <property type="match status" value="1"/>
</dbReference>
<organism evidence="4 5">
    <name type="scientific">Elstera litoralis</name>
    <dbReference type="NCBI Taxonomy" id="552518"/>
    <lineage>
        <taxon>Bacteria</taxon>
        <taxon>Pseudomonadati</taxon>
        <taxon>Pseudomonadota</taxon>
        <taxon>Alphaproteobacteria</taxon>
        <taxon>Rhodospirillales</taxon>
        <taxon>Rhodospirillaceae</taxon>
        <taxon>Elstera</taxon>
    </lineage>
</organism>
<dbReference type="OrthoDB" id="7295762at2"/>
<dbReference type="EMBL" id="LAJY01000483">
    <property type="protein sequence ID" value="KJV08694.1"/>
    <property type="molecule type" value="Genomic_DNA"/>
</dbReference>
<feature type="domain" description="HAMP" evidence="3">
    <location>
        <begin position="218"/>
        <end position="271"/>
    </location>
</feature>
<dbReference type="Gene3D" id="6.10.340.10">
    <property type="match status" value="1"/>
</dbReference>
<dbReference type="RefSeq" id="WP_045776773.1">
    <property type="nucleotide sequence ID" value="NZ_LAJY01000483.1"/>
</dbReference>
<dbReference type="Pfam" id="PF00672">
    <property type="entry name" value="HAMP"/>
    <property type="match status" value="1"/>
</dbReference>
<evidence type="ECO:0000313" key="4">
    <source>
        <dbReference type="EMBL" id="KJV08694.1"/>
    </source>
</evidence>
<dbReference type="Pfam" id="PF12729">
    <property type="entry name" value="4HB_MCP_1"/>
    <property type="match status" value="1"/>
</dbReference>
<reference evidence="4 5" key="1">
    <citation type="submission" date="2015-03" db="EMBL/GenBank/DDBJ databases">
        <title>Draft genome sequence of Elstera litoralis.</title>
        <authorList>
            <person name="Rahalkar M.C."/>
            <person name="Dhakephalkar P.K."/>
            <person name="Pore S.D."/>
            <person name="Arora P."/>
            <person name="Kapse N.G."/>
            <person name="Pandit P.S."/>
        </authorList>
    </citation>
    <scope>NUCLEOTIDE SEQUENCE [LARGE SCALE GENOMIC DNA]</scope>
    <source>
        <strain evidence="4 5">Dia-1</strain>
    </source>
</reference>
<comment type="caution">
    <text evidence="4">The sequence shown here is derived from an EMBL/GenBank/DDBJ whole genome shotgun (WGS) entry which is preliminary data.</text>
</comment>
<keyword evidence="2" id="KW-1133">Transmembrane helix</keyword>
<name>A0A0F3ISX8_9PROT</name>
<keyword evidence="2" id="KW-0812">Transmembrane</keyword>
<dbReference type="InterPro" id="IPR024478">
    <property type="entry name" value="HlyB_4HB_MCP"/>
</dbReference>
<accession>A0A0F3ISX8</accession>
<dbReference type="CDD" id="cd06225">
    <property type="entry name" value="HAMP"/>
    <property type="match status" value="1"/>
</dbReference>
<dbReference type="Proteomes" id="UP000033774">
    <property type="component" value="Unassembled WGS sequence"/>
</dbReference>
<dbReference type="GO" id="GO:0016020">
    <property type="term" value="C:membrane"/>
    <property type="evidence" value="ECO:0007669"/>
    <property type="project" value="InterPro"/>
</dbReference>